<keyword evidence="2" id="KW-0472">Membrane</keyword>
<dbReference type="RefSeq" id="WP_024563817.1">
    <property type="nucleotide sequence ID" value="NZ_CP007547.1"/>
</dbReference>
<accession>A0A077E8F6</accession>
<keyword evidence="2" id="KW-0812">Transmembrane</keyword>
<reference evidence="3" key="2">
    <citation type="journal article" date="2015" name="Genome Biol. Evol.">
        <title>Complete Genome Sequence and Transcriptomic Analysis of the Novel Pathogen Elizabethkingia anophelis in Response to Oxidative Stress.</title>
        <authorList>
            <person name="Li Y."/>
            <person name="Liu Y."/>
            <person name="Chew S.C."/>
            <person name="Tay M."/>
            <person name="Salido M.M."/>
            <person name="Teo J."/>
            <person name="Lauro F.M."/>
            <person name="Givskov M."/>
            <person name="Yang L."/>
        </authorList>
    </citation>
    <scope>NUCLEOTIDE SEQUENCE</scope>
    <source>
        <strain evidence="3">NUHP1</strain>
    </source>
</reference>
<reference evidence="3" key="1">
    <citation type="journal article" date="2013" name="Lancet">
        <title>First case of E anophelis outbreak in an intensive-care unit.</title>
        <authorList>
            <person name="Teo J."/>
            <person name="Tan S.Y."/>
            <person name="Tay M."/>
            <person name="Ding Y."/>
            <person name="Kjelleberg S."/>
            <person name="Givskov M."/>
            <person name="Lin R.T."/>
            <person name="Yang L."/>
        </authorList>
    </citation>
    <scope>NUCLEOTIDE SEQUENCE [LARGE SCALE GENOMIC DNA]</scope>
    <source>
        <strain evidence="3">NUHP1</strain>
    </source>
</reference>
<proteinExistence type="predicted"/>
<keyword evidence="2" id="KW-1133">Transmembrane helix</keyword>
<feature type="coiled-coil region" evidence="1">
    <location>
        <begin position="674"/>
        <end position="704"/>
    </location>
</feature>
<dbReference type="KEGG" id="eao:BD94_0061"/>
<dbReference type="EMBL" id="CP007547">
    <property type="protein sequence ID" value="AIL43836.1"/>
    <property type="molecule type" value="Genomic_DNA"/>
</dbReference>
<evidence type="ECO:0008006" key="5">
    <source>
        <dbReference type="Google" id="ProtNLM"/>
    </source>
</evidence>
<dbReference type="AlphaFoldDB" id="A0A077E8F6"/>
<dbReference type="eggNOG" id="ENOG502Z80K">
    <property type="taxonomic scope" value="Bacteria"/>
</dbReference>
<evidence type="ECO:0000256" key="2">
    <source>
        <dbReference type="SAM" id="Phobius"/>
    </source>
</evidence>
<evidence type="ECO:0000313" key="4">
    <source>
        <dbReference type="Proteomes" id="UP000028933"/>
    </source>
</evidence>
<dbReference type="Proteomes" id="UP000028933">
    <property type="component" value="Chromosome"/>
</dbReference>
<keyword evidence="1" id="KW-0175">Coiled coil</keyword>
<gene>
    <name evidence="3" type="ORF">BD94_0061</name>
</gene>
<dbReference type="HOGENOM" id="CLU_326187_0_0_10"/>
<evidence type="ECO:0000256" key="1">
    <source>
        <dbReference type="SAM" id="Coils"/>
    </source>
</evidence>
<name>A0A077E8F6_9FLAO</name>
<feature type="transmembrane region" description="Helical" evidence="2">
    <location>
        <begin position="12"/>
        <end position="34"/>
    </location>
</feature>
<organism evidence="3 4">
    <name type="scientific">Elizabethkingia anophelis NUHP1</name>
    <dbReference type="NCBI Taxonomy" id="1338011"/>
    <lineage>
        <taxon>Bacteria</taxon>
        <taxon>Pseudomonadati</taxon>
        <taxon>Bacteroidota</taxon>
        <taxon>Flavobacteriia</taxon>
        <taxon>Flavobacteriales</taxon>
        <taxon>Weeksellaceae</taxon>
        <taxon>Elizabethkingia</taxon>
    </lineage>
</organism>
<evidence type="ECO:0000313" key="3">
    <source>
        <dbReference type="EMBL" id="AIL43836.1"/>
    </source>
</evidence>
<dbReference type="STRING" id="1338011.BD94_0061"/>
<sequence>MKLNYKRFLKIFAFGIGILAILSFAASYGFNYWLKNNLPEIIKKRSPYNITYQHLDVDIKTGNITAKKINISNKKPNNQNEIGLDGSIGELKISSLGIWDALYNKVINTDDVTFVQPKLRVVLAKPKDEKTSNNSKQPILFKNIHVQNGDIDILKFNKDSLVSVKNLNLELTNFRMTEKDVKQKLPVVFDSYSISGENFIYRDENIYDYKAKRIATENGQMSIKGFELKPLLTQQQFAQKYPNKTNLFAVVSREMTFKDIGFKDNKISLAEVKFDSPDIKIMSTNGKSPKSQKNFSYDIELDNISLKNGNILMLKPDGNQHFQLKRVSANMNKIMMNEETSKGEIPFKYGAYRFETHDFNYNPGKYYKLSLSSLVLDNHKITVSDFSFLPTMNRTQFNKSIPVQEDLYTVKIPKIELAGYKVSNLNNHLQVEANNLNVYQMYMNIFSSNLPPPNPTPRTFFSEKFRKIKFPLTIHHTKVINSLLEYEETDKGALAPGKLSFANLNVGIENINTAKLKGKNTMVTVNGKTSFFGTSPTTVLWTFDVANPHDAFSFKANINNLDASRINDFIRPYLHVSTSGMINSVDFDFKGNKYGIKGPFLMTNTNLKVELLDDKNQKKKKFLSFLTNWFIKNNTGTAPKQIDVDYTRTEKRSLFNLLWRGIETGLKGSLIGDTSKIEKTVDDIKEKKEKIKQKIDARKQKNQAKKGLFNGLFKKKETATD</sequence>
<protein>
    <recommendedName>
        <fullName evidence="5">DUF748 domain-containing protein</fullName>
    </recommendedName>
</protein>